<dbReference type="Proteomes" id="UP000198964">
    <property type="component" value="Unassembled WGS sequence"/>
</dbReference>
<dbReference type="EMBL" id="FONW01000002">
    <property type="protein sequence ID" value="SFF11889.1"/>
    <property type="molecule type" value="Genomic_DNA"/>
</dbReference>
<evidence type="ECO:0000313" key="2">
    <source>
        <dbReference type="EMBL" id="SFF11889.1"/>
    </source>
</evidence>
<sequence>MKKLLYILIVPFLFIACEKNETVNVIPSDISNVHSDSLPGQIVLRWDMPTDHENIHYIEVSYFDHRKKRDVINLSSGDSLLVDGTRYKYGDYQFTLTPYSFTRTPGDSQEYTGISGHAPVQETFLSQEKIDFTETQITGNSIMDGGKNPPTNLFDDNDETIYHARWSGDVPDVAWLNFDLQEEVKAFKINWFPRTNQDLGKPVDVDLMGSMDGQNWFLIINLTKEKDGLPTTQTDWFRSPTYKSNQPFRYLRYSVNKTNKGHKFWTMSEMEIYNVELQIINPESPDYKEEY</sequence>
<dbReference type="InterPro" id="IPR000421">
    <property type="entry name" value="FA58C"/>
</dbReference>
<keyword evidence="3" id="KW-1185">Reference proteome</keyword>
<evidence type="ECO:0000313" key="3">
    <source>
        <dbReference type="Proteomes" id="UP000198964"/>
    </source>
</evidence>
<feature type="domain" description="F5/8 type C" evidence="1">
    <location>
        <begin position="120"/>
        <end position="275"/>
    </location>
</feature>
<dbReference type="AlphaFoldDB" id="A0A1I2G438"/>
<accession>A0A1I2G438</accession>
<proteinExistence type="predicted"/>
<dbReference type="RefSeq" id="WP_093919355.1">
    <property type="nucleotide sequence ID" value="NZ_FONW01000002.1"/>
</dbReference>
<name>A0A1I2G438_9BACT</name>
<evidence type="ECO:0000259" key="1">
    <source>
        <dbReference type="PROSITE" id="PS50022"/>
    </source>
</evidence>
<protein>
    <submittedName>
        <fullName evidence="2">F5/8 type C domain-containing protein</fullName>
    </submittedName>
</protein>
<dbReference type="PROSITE" id="PS51257">
    <property type="entry name" value="PROKAR_LIPOPROTEIN"/>
    <property type="match status" value="1"/>
</dbReference>
<dbReference type="Pfam" id="PF00754">
    <property type="entry name" value="F5_F8_type_C"/>
    <property type="match status" value="1"/>
</dbReference>
<gene>
    <name evidence="2" type="ORF">SAMN05216283_102730</name>
</gene>
<dbReference type="STRING" id="655355.SAMN05216283_102730"/>
<dbReference type="InterPro" id="IPR008979">
    <property type="entry name" value="Galactose-bd-like_sf"/>
</dbReference>
<reference evidence="2 3" key="1">
    <citation type="submission" date="2016-10" db="EMBL/GenBank/DDBJ databases">
        <authorList>
            <person name="de Groot N.N."/>
        </authorList>
    </citation>
    <scope>NUCLEOTIDE SEQUENCE [LARGE SCALE GENOMIC DNA]</scope>
    <source>
        <strain evidence="2 3">CGMCC 1.9156</strain>
    </source>
</reference>
<dbReference type="Gene3D" id="2.60.120.260">
    <property type="entry name" value="Galactose-binding domain-like"/>
    <property type="match status" value="1"/>
</dbReference>
<organism evidence="2 3">
    <name type="scientific">Sunxiuqinia elliptica</name>
    <dbReference type="NCBI Taxonomy" id="655355"/>
    <lineage>
        <taxon>Bacteria</taxon>
        <taxon>Pseudomonadati</taxon>
        <taxon>Bacteroidota</taxon>
        <taxon>Bacteroidia</taxon>
        <taxon>Marinilabiliales</taxon>
        <taxon>Prolixibacteraceae</taxon>
        <taxon>Sunxiuqinia</taxon>
    </lineage>
</organism>
<dbReference type="PROSITE" id="PS50022">
    <property type="entry name" value="FA58C_3"/>
    <property type="match status" value="1"/>
</dbReference>
<dbReference type="SUPFAM" id="SSF49785">
    <property type="entry name" value="Galactose-binding domain-like"/>
    <property type="match status" value="1"/>
</dbReference>